<reference evidence="4" key="1">
    <citation type="submission" date="2016-10" db="EMBL/GenBank/DDBJ databases">
        <authorList>
            <person name="Varghese N."/>
            <person name="Submissions S."/>
        </authorList>
    </citation>
    <scope>NUCLEOTIDE SEQUENCE [LARGE SCALE GENOMIC DNA]</scope>
    <source>
        <strain evidence="4">CGMCC 4.3568</strain>
    </source>
</reference>
<dbReference type="Pfam" id="PF07179">
    <property type="entry name" value="SseB"/>
    <property type="match status" value="1"/>
</dbReference>
<keyword evidence="4" id="KW-1185">Reference proteome</keyword>
<evidence type="ECO:0000259" key="2">
    <source>
        <dbReference type="Pfam" id="PF07179"/>
    </source>
</evidence>
<gene>
    <name evidence="3" type="ORF">SAMN05216266_11094</name>
</gene>
<proteinExistence type="predicted"/>
<dbReference type="AlphaFoldDB" id="A0A1I1AWB2"/>
<evidence type="ECO:0000256" key="1">
    <source>
        <dbReference type="SAM" id="MobiDB-lite"/>
    </source>
</evidence>
<feature type="domain" description="SseB protein N-terminal" evidence="2">
    <location>
        <begin position="180"/>
        <end position="292"/>
    </location>
</feature>
<dbReference type="EMBL" id="FOKG01000010">
    <property type="protein sequence ID" value="SFB40620.1"/>
    <property type="molecule type" value="Genomic_DNA"/>
</dbReference>
<dbReference type="RefSeq" id="WP_177242666.1">
    <property type="nucleotide sequence ID" value="NZ_FOKG01000010.1"/>
</dbReference>
<accession>A0A1I1AWB2</accession>
<dbReference type="Proteomes" id="UP000243799">
    <property type="component" value="Unassembled WGS sequence"/>
</dbReference>
<evidence type="ECO:0000313" key="4">
    <source>
        <dbReference type="Proteomes" id="UP000243799"/>
    </source>
</evidence>
<organism evidence="3 4">
    <name type="scientific">Amycolatopsis marina</name>
    <dbReference type="NCBI Taxonomy" id="490629"/>
    <lineage>
        <taxon>Bacteria</taxon>
        <taxon>Bacillati</taxon>
        <taxon>Actinomycetota</taxon>
        <taxon>Actinomycetes</taxon>
        <taxon>Pseudonocardiales</taxon>
        <taxon>Pseudonocardiaceae</taxon>
        <taxon>Amycolatopsis</taxon>
    </lineage>
</organism>
<feature type="region of interest" description="Disordered" evidence="1">
    <location>
        <begin position="158"/>
        <end position="179"/>
    </location>
</feature>
<protein>
    <submittedName>
        <fullName evidence="3">SseB protein N-terminal domain-containing protein</fullName>
    </submittedName>
</protein>
<dbReference type="InterPro" id="IPR009839">
    <property type="entry name" value="SseB_N"/>
</dbReference>
<name>A0A1I1AWB2_9PSEU</name>
<sequence>MEFNWEPANEAERSVVAALERGAGQEVARLLMSEPLYVPDMRDGDAENGWLLRQRLPLPEQHVLVFTSPETLSWVLGDLVSRHWKTSFGELREQWPGTDWQLAVNPGTPFAVFLPIDGVPKLAEGEETLLPLEEMRQRTTEQALIHMRQACRTELAGTSAGDRNSSAAHTLDDHEPANELESQLHAATAQRDGDKYLESLVDGSVIVPTTEPVPDPAQAPDALIPWRIILEDSIPTIPVFSSNTGLDRLAPPESSRIQISFRELLANWPSEEQALCVNPGMSTELFLPGDAVLGLAFTILEAGESLAGEHQPEARP</sequence>
<evidence type="ECO:0000313" key="3">
    <source>
        <dbReference type="EMBL" id="SFB40620.1"/>
    </source>
</evidence>
<dbReference type="STRING" id="490629.SAMN05216266_11094"/>